<evidence type="ECO:0000259" key="3">
    <source>
        <dbReference type="PROSITE" id="PS50966"/>
    </source>
</evidence>
<dbReference type="InterPro" id="IPR014001">
    <property type="entry name" value="Helicase_ATP-bd"/>
</dbReference>
<evidence type="ECO:0000313" key="6">
    <source>
        <dbReference type="EMBL" id="CAL93456.1"/>
    </source>
</evidence>
<evidence type="ECO:0000256" key="2">
    <source>
        <dbReference type="PROSITE-ProRule" id="PRU00325"/>
    </source>
</evidence>
<keyword evidence="2" id="KW-0862">Zinc</keyword>
<dbReference type="EMBL" id="AM406670">
    <property type="protein sequence ID" value="CAL93456.1"/>
    <property type="molecule type" value="Genomic_DNA"/>
</dbReference>
<dbReference type="Gene3D" id="3.40.50.10810">
    <property type="entry name" value="Tandem AAA-ATPase domain"/>
    <property type="match status" value="1"/>
</dbReference>
<dbReference type="GO" id="GO:0008270">
    <property type="term" value="F:zinc ion binding"/>
    <property type="evidence" value="ECO:0007669"/>
    <property type="project" value="UniProtKB-KW"/>
</dbReference>
<dbReference type="InterPro" id="IPR000330">
    <property type="entry name" value="SNF2_N"/>
</dbReference>
<dbReference type="eggNOG" id="COG0553">
    <property type="taxonomic scope" value="Bacteria"/>
</dbReference>
<dbReference type="HOGENOM" id="CLU_000315_21_0_4"/>
<dbReference type="PROSITE" id="PS51194">
    <property type="entry name" value="HELICASE_CTER"/>
    <property type="match status" value="1"/>
</dbReference>
<dbReference type="Pfam" id="PF00176">
    <property type="entry name" value="SNF2-rel_dom"/>
    <property type="match status" value="1"/>
</dbReference>
<feature type="domain" description="Helicase ATP-binding" evidence="4">
    <location>
        <begin position="637"/>
        <end position="803"/>
    </location>
</feature>
<dbReference type="eggNOG" id="COG4715">
    <property type="taxonomic scope" value="Bacteria"/>
</dbReference>
<evidence type="ECO:0000259" key="5">
    <source>
        <dbReference type="PROSITE" id="PS51194"/>
    </source>
</evidence>
<organism evidence="6 7">
    <name type="scientific">Azoarcus sp. (strain BH72)</name>
    <dbReference type="NCBI Taxonomy" id="418699"/>
    <lineage>
        <taxon>Bacteria</taxon>
        <taxon>Pseudomonadati</taxon>
        <taxon>Pseudomonadota</taxon>
        <taxon>Betaproteobacteria</taxon>
        <taxon>Rhodocyclales</taxon>
        <taxon>Zoogloeaceae</taxon>
        <taxon>Azoarcus</taxon>
    </lineage>
</organism>
<dbReference type="SMART" id="SM00490">
    <property type="entry name" value="HELICc"/>
    <property type="match status" value="1"/>
</dbReference>
<sequence>MKSPDSYTEADVIAWLGQHEVDKGRAYLAAVTQLERKGDILHARVRGSRTTPYQVSAQVRSDPWRGTFLLSHCSCPLGDSCKHVAATLLSWLARRDGPERPRDQVLAWIDAFRSAAGQAPTAAGEPRRAAPSVHALRYLIHDQADVQDYVVSCHKVRLDRQGQIRSAEGWSNFERAFEAPPAFVDEVDLDILGLLWAQRPRTRYLPYALPLAGRNAAALMERLVASGRAHLDTLESPPLQVGEPRPGVPEWRTTREGLRAPGLRLTPPADRVLPLSPPWYVERATGVAGPVTLELPAEQVVRLLALPPLTPTEAELVADTLHDVAPQLPAPLATGEPPLRLDGAPLPVLRIATLPVIGVDYRDYPGYSVNRFDYATLAFRYGPLTVEAADTALFHVLDDGRSARLTRDRAAEAAAARRLTQNGFGKVPAHAVHTGHGATPPHMLGLASEADWVHFTAEDIPALRREGWVVDMPEDFRHHALDIDELLLDVDEQGGWLDISPGIEVEGRRVSLAPLLAELFAQDPRWLSGGLERIADSEPIILHHDILGRLRLPAGRLKPLVRALVDLFDNATGEHMRVSPLDAGRLAALQLPGRGADTLAAYARRLRDATGIEAVPQPKGFKAELRPYQLEGLAWLQHLVRNNLAGILADDMGLGKTAQTLAHLLALKHAGKLDRPALVVLPTSLVFNWQAEAERFAPELRVLKLHGADRHGLFEQLEPGKRKPRVDVAITTYPLLWRDEEELQAREWSILILDEAQTVKNVASKGAQVIRQLKARHRLGLTGTPLENHLGELWAQFDFLLPGFLGDAKHFTKTWRTPIEKHGDTVRRDLLAARLRPFILRRRKEDVATELPPKTIIVRSVALEGGQRDLYETVRAAMDSKIRDEIAAKGYARSQIVILDALLKLRQVCCDPRLLKTTAAAAKVKERAKLDLLMSMLPELIDEGRRILVFSQFTQMLALIAAELDKAKIGWVALTGDTRDRRIPVEDFQKGRAPVFLISLKAGGVGLNLTTADTVIHYDPWWNPAAENQATDRAHRIGQDKPVFVFKLICAGSIEERILSLQDKKAALAASVLSEDANALAKFGEADIAALLAPLPPG</sequence>
<keyword evidence="7" id="KW-1185">Reference proteome</keyword>
<dbReference type="Proteomes" id="UP000002588">
    <property type="component" value="Chromosome"/>
</dbReference>
<dbReference type="InterPro" id="IPR001650">
    <property type="entry name" value="Helicase_C-like"/>
</dbReference>
<keyword evidence="6" id="KW-0067">ATP-binding</keyword>
<evidence type="ECO:0000256" key="1">
    <source>
        <dbReference type="ARBA" id="ARBA00022801"/>
    </source>
</evidence>
<evidence type="ECO:0000259" key="4">
    <source>
        <dbReference type="PROSITE" id="PS51192"/>
    </source>
</evidence>
<keyword evidence="2" id="KW-0479">Metal-binding</keyword>
<dbReference type="InterPro" id="IPR027417">
    <property type="entry name" value="P-loop_NTPase"/>
</dbReference>
<dbReference type="PANTHER" id="PTHR10799">
    <property type="entry name" value="SNF2/RAD54 HELICASE FAMILY"/>
    <property type="match status" value="1"/>
</dbReference>
<protein>
    <submittedName>
        <fullName evidence="6">SWI/SNF family helicase</fullName>
    </submittedName>
</protein>
<name>A1K3Q1_AZOSB</name>
<dbReference type="STRING" id="62928.azo0839"/>
<dbReference type="GO" id="GO:0005524">
    <property type="term" value="F:ATP binding"/>
    <property type="evidence" value="ECO:0007669"/>
    <property type="project" value="InterPro"/>
</dbReference>
<keyword evidence="1" id="KW-0378">Hydrolase</keyword>
<dbReference type="SMART" id="SM00487">
    <property type="entry name" value="DEXDc"/>
    <property type="match status" value="1"/>
</dbReference>
<dbReference type="SUPFAM" id="SSF52540">
    <property type="entry name" value="P-loop containing nucleoside triphosphate hydrolases"/>
    <property type="match status" value="2"/>
</dbReference>
<dbReference type="GO" id="GO:0004386">
    <property type="term" value="F:helicase activity"/>
    <property type="evidence" value="ECO:0007669"/>
    <property type="project" value="UniProtKB-KW"/>
</dbReference>
<keyword evidence="6" id="KW-0347">Helicase</keyword>
<keyword evidence="6" id="KW-0547">Nucleotide-binding</keyword>
<reference evidence="6 7" key="1">
    <citation type="journal article" date="2006" name="Nat. Biotechnol.">
        <title>Complete genome of the mutualistic, N2-fixing grass endophyte Azoarcus sp. strain BH72.</title>
        <authorList>
            <person name="Krause A."/>
            <person name="Ramakumar A."/>
            <person name="Bartels D."/>
            <person name="Battistoni F."/>
            <person name="Bekel T."/>
            <person name="Boch J."/>
            <person name="Boehm M."/>
            <person name="Friedrich F."/>
            <person name="Hurek T."/>
            <person name="Krause L."/>
            <person name="Linke B."/>
            <person name="McHardy A.C."/>
            <person name="Sarkar A."/>
            <person name="Schneiker S."/>
            <person name="Syed A.A."/>
            <person name="Thauer R."/>
            <person name="Vorhoelter F.-J."/>
            <person name="Weidner S."/>
            <person name="Puehler A."/>
            <person name="Reinhold-Hurek B."/>
            <person name="Kaiser O."/>
            <person name="Goesmann A."/>
        </authorList>
    </citation>
    <scope>NUCLEOTIDE SEQUENCE [LARGE SCALE GENOMIC DNA]</scope>
    <source>
        <strain evidence="6 7">BH72</strain>
    </source>
</reference>
<dbReference type="CDD" id="cd18793">
    <property type="entry name" value="SF2_C_SNF"/>
    <property type="match status" value="1"/>
</dbReference>
<feature type="domain" description="Helicase C-terminal" evidence="5">
    <location>
        <begin position="929"/>
        <end position="1089"/>
    </location>
</feature>
<keyword evidence="2" id="KW-0863">Zinc-finger</keyword>
<dbReference type="GO" id="GO:0016787">
    <property type="term" value="F:hydrolase activity"/>
    <property type="evidence" value="ECO:0007669"/>
    <property type="project" value="UniProtKB-KW"/>
</dbReference>
<dbReference type="Pfam" id="PF00271">
    <property type="entry name" value="Helicase_C"/>
    <property type="match status" value="1"/>
</dbReference>
<dbReference type="InterPro" id="IPR007527">
    <property type="entry name" value="Znf_SWIM"/>
</dbReference>
<dbReference type="InterPro" id="IPR038718">
    <property type="entry name" value="SNF2-like_sf"/>
</dbReference>
<dbReference type="AlphaFoldDB" id="A1K3Q1"/>
<dbReference type="CDD" id="cd18012">
    <property type="entry name" value="DEXQc_arch_SWI2_SNF2"/>
    <property type="match status" value="1"/>
</dbReference>
<accession>A1K3Q1</accession>
<dbReference type="KEGG" id="azo:azo0839"/>
<dbReference type="Gene3D" id="3.40.50.300">
    <property type="entry name" value="P-loop containing nucleotide triphosphate hydrolases"/>
    <property type="match status" value="1"/>
</dbReference>
<gene>
    <name evidence="6" type="ordered locus">azo0839</name>
</gene>
<evidence type="ECO:0000313" key="7">
    <source>
        <dbReference type="Proteomes" id="UP000002588"/>
    </source>
</evidence>
<dbReference type="InterPro" id="IPR049730">
    <property type="entry name" value="SNF2/RAD54-like_C"/>
</dbReference>
<dbReference type="RefSeq" id="WP_011764573.1">
    <property type="nucleotide sequence ID" value="NC_008702.1"/>
</dbReference>
<feature type="domain" description="SWIM-type" evidence="3">
    <location>
        <begin position="53"/>
        <end position="92"/>
    </location>
</feature>
<dbReference type="PROSITE" id="PS50966">
    <property type="entry name" value="ZF_SWIM"/>
    <property type="match status" value="1"/>
</dbReference>
<proteinExistence type="predicted"/>
<dbReference type="PROSITE" id="PS51192">
    <property type="entry name" value="HELICASE_ATP_BIND_1"/>
    <property type="match status" value="1"/>
</dbReference>